<dbReference type="InterPro" id="IPR000868">
    <property type="entry name" value="Isochorismatase-like_dom"/>
</dbReference>
<dbReference type="InterPro" id="IPR016291">
    <property type="entry name" value="Isochorismatase"/>
</dbReference>
<dbReference type="GO" id="GO:0008908">
    <property type="term" value="F:isochorismatase activity"/>
    <property type="evidence" value="ECO:0007669"/>
    <property type="project" value="InterPro"/>
</dbReference>
<dbReference type="SUPFAM" id="SSF52499">
    <property type="entry name" value="Isochorismatase-like hydrolases"/>
    <property type="match status" value="1"/>
</dbReference>
<dbReference type="Proteomes" id="UP000064921">
    <property type="component" value="Chromosome"/>
</dbReference>
<evidence type="ECO:0000256" key="1">
    <source>
        <dbReference type="ARBA" id="ARBA00022801"/>
    </source>
</evidence>
<dbReference type="PANTHER" id="PTHR43540">
    <property type="entry name" value="PEROXYUREIDOACRYLATE/UREIDOACRYLATE AMIDOHYDROLASE-RELATED"/>
    <property type="match status" value="1"/>
</dbReference>
<dbReference type="CDD" id="cd00431">
    <property type="entry name" value="cysteine_hydrolases"/>
    <property type="match status" value="1"/>
</dbReference>
<keyword evidence="4" id="KW-1185">Reference proteome</keyword>
<dbReference type="eggNOG" id="COG1335">
    <property type="taxonomic scope" value="Bacteria"/>
</dbReference>
<evidence type="ECO:0000313" key="3">
    <source>
        <dbReference type="EMBL" id="ALV28764.1"/>
    </source>
</evidence>
<dbReference type="Gene3D" id="3.40.50.850">
    <property type="entry name" value="Isochorismatase-like"/>
    <property type="match status" value="1"/>
</dbReference>
<gene>
    <name evidence="3" type="ORF">APZ00_18300</name>
</gene>
<dbReference type="Pfam" id="PF00857">
    <property type="entry name" value="Isochorismatase"/>
    <property type="match status" value="1"/>
</dbReference>
<dbReference type="AlphaFoldDB" id="A0A0U3PMN9"/>
<sequence>MDDTVLRLFRAMASHCLIIIDLLNDFLDSCDAGRTAELIAQTNRLAAAFRMAGLPVIWVRQEFEPDLSDAFAEMRERNIKATIMGTRGAQLHADLDWRPGDVVIVKKRYSAFFRTDLEDRLAHMGAGHVVLCGINTHACVRMTAIDAYQRDLRVTIARDCTASYDEEHARVSLAYMDGKIATVAPASAILKAIAAR</sequence>
<dbReference type="EMBL" id="CP013068">
    <property type="protein sequence ID" value="ALV28764.1"/>
    <property type="molecule type" value="Genomic_DNA"/>
</dbReference>
<proteinExistence type="predicted"/>
<dbReference type="PRINTS" id="PR01398">
    <property type="entry name" value="ISCHRISMTASE"/>
</dbReference>
<evidence type="ECO:0000259" key="2">
    <source>
        <dbReference type="Pfam" id="PF00857"/>
    </source>
</evidence>
<evidence type="ECO:0000313" key="4">
    <source>
        <dbReference type="Proteomes" id="UP000064921"/>
    </source>
</evidence>
<organism evidence="3 4">
    <name type="scientific">Pannonibacter phragmitetus</name>
    <dbReference type="NCBI Taxonomy" id="121719"/>
    <lineage>
        <taxon>Bacteria</taxon>
        <taxon>Pseudomonadati</taxon>
        <taxon>Pseudomonadota</taxon>
        <taxon>Alphaproteobacteria</taxon>
        <taxon>Hyphomicrobiales</taxon>
        <taxon>Stappiaceae</taxon>
        <taxon>Pannonibacter</taxon>
    </lineage>
</organism>
<dbReference type="InterPro" id="IPR050272">
    <property type="entry name" value="Isochorismatase-like_hydrls"/>
</dbReference>
<feature type="domain" description="Isochorismatase-like" evidence="2">
    <location>
        <begin position="16"/>
        <end position="184"/>
    </location>
</feature>
<accession>A0A0U3PMN9</accession>
<name>A0A0U3PMN9_9HYPH</name>
<keyword evidence="1" id="KW-0378">Hydrolase</keyword>
<protein>
    <submittedName>
        <fullName evidence="3">Aldehyde dehydrogenase</fullName>
    </submittedName>
</protein>
<dbReference type="InterPro" id="IPR036380">
    <property type="entry name" value="Isochorismatase-like_sf"/>
</dbReference>
<reference evidence="3 4" key="1">
    <citation type="submission" date="2015-10" db="EMBL/GenBank/DDBJ databases">
        <title>The world's first case of liver abscess caused by Pannonibacter phragmitetus.</title>
        <authorList>
            <person name="Ming D."/>
            <person name="Wang M."/>
            <person name="Zhou Y."/>
            <person name="Jiang T."/>
            <person name="Hu S."/>
        </authorList>
    </citation>
    <scope>NUCLEOTIDE SEQUENCE [LARGE SCALE GENOMIC DNA]</scope>
    <source>
        <strain evidence="3 4">31801</strain>
    </source>
</reference>
<dbReference type="KEGG" id="pphr:APZ00_18300"/>
<dbReference type="STRING" id="121719.APZ00_18300"/>